<dbReference type="Pfam" id="PF07669">
    <property type="entry name" value="Eco57I"/>
    <property type="match status" value="1"/>
</dbReference>
<dbReference type="PANTHER" id="PTHR33841">
    <property type="entry name" value="DNA METHYLTRANSFERASE YEEA-RELATED"/>
    <property type="match status" value="1"/>
</dbReference>
<organism evidence="8 9">
    <name type="scientific">Blautia obeum</name>
    <dbReference type="NCBI Taxonomy" id="40520"/>
    <lineage>
        <taxon>Bacteria</taxon>
        <taxon>Bacillati</taxon>
        <taxon>Bacillota</taxon>
        <taxon>Clostridia</taxon>
        <taxon>Lachnospirales</taxon>
        <taxon>Lachnospiraceae</taxon>
        <taxon>Blautia</taxon>
    </lineage>
</organism>
<dbReference type="GO" id="GO:0006304">
    <property type="term" value="P:DNA modification"/>
    <property type="evidence" value="ECO:0007669"/>
    <property type="project" value="InterPro"/>
</dbReference>
<comment type="similarity">
    <text evidence="1">Belongs to the N(4)/N(6)-methyltransferase family.</text>
</comment>
<dbReference type="EMBL" id="CYZP01000045">
    <property type="protein sequence ID" value="CUO62175.1"/>
    <property type="molecule type" value="Genomic_DNA"/>
</dbReference>
<dbReference type="InterPro" id="IPR011639">
    <property type="entry name" value="MethylTrfase_TaqI-like_dom"/>
</dbReference>
<keyword evidence="4 8" id="KW-0808">Transferase</keyword>
<dbReference type="PRINTS" id="PR00507">
    <property type="entry name" value="N12N6MTFRASE"/>
</dbReference>
<evidence type="ECO:0000256" key="1">
    <source>
        <dbReference type="ARBA" id="ARBA00006594"/>
    </source>
</evidence>
<dbReference type="InterPro" id="IPR002052">
    <property type="entry name" value="DNA_methylase_N6_adenine_CS"/>
</dbReference>
<dbReference type="RefSeq" id="WP_055058833.1">
    <property type="nucleotide sequence ID" value="NZ_CYZP01000045.1"/>
</dbReference>
<dbReference type="InterPro" id="IPR050953">
    <property type="entry name" value="N4_N6_ade-DNA_methylase"/>
</dbReference>
<gene>
    <name evidence="8" type="ORF">ERS852476_03430</name>
</gene>
<dbReference type="PROSITE" id="PS00092">
    <property type="entry name" value="N6_MTASE"/>
    <property type="match status" value="1"/>
</dbReference>
<evidence type="ECO:0000313" key="8">
    <source>
        <dbReference type="EMBL" id="CUO62175.1"/>
    </source>
</evidence>
<evidence type="ECO:0000259" key="7">
    <source>
        <dbReference type="Pfam" id="PF07669"/>
    </source>
</evidence>
<evidence type="ECO:0000256" key="5">
    <source>
        <dbReference type="ARBA" id="ARBA00022691"/>
    </source>
</evidence>
<comment type="catalytic activity">
    <reaction evidence="6">
        <text>a 2'-deoxyadenosine in DNA + S-adenosyl-L-methionine = an N(6)-methyl-2'-deoxyadenosine in DNA + S-adenosyl-L-homocysteine + H(+)</text>
        <dbReference type="Rhea" id="RHEA:15197"/>
        <dbReference type="Rhea" id="RHEA-COMP:12418"/>
        <dbReference type="Rhea" id="RHEA-COMP:12419"/>
        <dbReference type="ChEBI" id="CHEBI:15378"/>
        <dbReference type="ChEBI" id="CHEBI:57856"/>
        <dbReference type="ChEBI" id="CHEBI:59789"/>
        <dbReference type="ChEBI" id="CHEBI:90615"/>
        <dbReference type="ChEBI" id="CHEBI:90616"/>
        <dbReference type="EC" id="2.1.1.72"/>
    </reaction>
</comment>
<dbReference type="AlphaFoldDB" id="A0A174GP05"/>
<protein>
    <recommendedName>
        <fullName evidence="2">site-specific DNA-methyltransferase (adenine-specific)</fullName>
        <ecNumber evidence="2">2.1.1.72</ecNumber>
    </recommendedName>
</protein>
<dbReference type="InterPro" id="IPR029063">
    <property type="entry name" value="SAM-dependent_MTases_sf"/>
</dbReference>
<reference evidence="8 9" key="1">
    <citation type="submission" date="2015-09" db="EMBL/GenBank/DDBJ databases">
        <authorList>
            <consortium name="Pathogen Informatics"/>
        </authorList>
    </citation>
    <scope>NUCLEOTIDE SEQUENCE [LARGE SCALE GENOMIC DNA]</scope>
    <source>
        <strain evidence="8 9">2789STDY5834861</strain>
    </source>
</reference>
<dbReference type="SUPFAM" id="SSF53335">
    <property type="entry name" value="S-adenosyl-L-methionine-dependent methyltransferases"/>
    <property type="match status" value="1"/>
</dbReference>
<feature type="domain" description="Type II methyltransferase M.TaqI-like" evidence="7">
    <location>
        <begin position="405"/>
        <end position="558"/>
    </location>
</feature>
<evidence type="ECO:0000256" key="3">
    <source>
        <dbReference type="ARBA" id="ARBA00022603"/>
    </source>
</evidence>
<evidence type="ECO:0000256" key="4">
    <source>
        <dbReference type="ARBA" id="ARBA00022679"/>
    </source>
</evidence>
<keyword evidence="5" id="KW-0949">S-adenosyl-L-methionine</keyword>
<evidence type="ECO:0000256" key="2">
    <source>
        <dbReference type="ARBA" id="ARBA00011900"/>
    </source>
</evidence>
<proteinExistence type="inferred from homology"/>
<keyword evidence="3 8" id="KW-0489">Methyltransferase</keyword>
<dbReference type="Proteomes" id="UP000095645">
    <property type="component" value="Unassembled WGS sequence"/>
</dbReference>
<evidence type="ECO:0000256" key="6">
    <source>
        <dbReference type="ARBA" id="ARBA00047942"/>
    </source>
</evidence>
<accession>A0A174GP05</accession>
<dbReference type="PANTHER" id="PTHR33841:SF5">
    <property type="entry name" value="DNA METHYLASE (MODIFICATION METHYLASE) (METHYLTRANSFERASE)-RELATED"/>
    <property type="match status" value="1"/>
</dbReference>
<evidence type="ECO:0000313" key="9">
    <source>
        <dbReference type="Proteomes" id="UP000095645"/>
    </source>
</evidence>
<dbReference type="GO" id="GO:0003676">
    <property type="term" value="F:nucleic acid binding"/>
    <property type="evidence" value="ECO:0007669"/>
    <property type="project" value="InterPro"/>
</dbReference>
<dbReference type="GO" id="GO:0009007">
    <property type="term" value="F:site-specific DNA-methyltransferase (adenine-specific) activity"/>
    <property type="evidence" value="ECO:0007669"/>
    <property type="project" value="UniProtKB-EC"/>
</dbReference>
<name>A0A174GP05_9FIRM</name>
<sequence length="990" mass="114567">MSELLNGIFECLDINSGTGLATEDNLQSMTSFQRLFYTQVHEKIGIDAVYFLRDANGIAKVPLIYFSVIQKYDAKQVAELHRLSWNLGEAPLLFVVTPDEILIYNNYETPQVIENGNLDPTAGIIETLSLTDGLVSQQLALKKYHRSLLESGEYWRESMTRFNAQNRVDATLISNLRIMRRTLINQISKRCDKSKEIITGVVHALLSRSIFIKYLEERKDSNGETVFPQDFYCNFMESAKRYTDVLNSKEATYNLFRILKDKFNGDTLQVSEIETEIITQDDLDELRTFILGDSELESRQLTLWPIYSFDIIPIQLISSIYELFFHLSDEEDEKGTYYTPLHLVNLVMDEVYPWEGKYKDISFFDPSCGSGIFLVEAYRRLVCRWMSQNAVQAITCDQLNLLLKNSIFGVDINEEAIRVASFSLSLAMCDFLDPRSIWDKLSFPPLLGKNLISSDFFDEDKSFNKERYDVIVGNPPWQSNITEKTKEYLKKVNRVIGDKQIAQAFSIKCSELCKQNGIICLLMPSKGLLFNRSDKSRMYRANLFSDNNVLAIVNLSVYRKFLFDHASGPAAAIIYTPKREELKQPIIYCTPKPIYTIEDTRKFSIDPTDICRIPHDIIDDDRIWKIAMWGAPRDLELIGKIQSTFAPMASFIEENHMTTAEGFKRGNRKHQCYDFTGLPLVEAKSFKPYYVSSDELPIVDFHDFECIVKNAREIFVAPHLIIKQSHKNGTFLSEVLDYDAVFNHSLLGIHGEIEQLKYLSVIIGSRVFSYYHILTNRKWLVERDELEAGDIWQTPIPKPNNAELTEACNIFDKLVNSPKENYLLEQFARNMYRLKEYECYQIDDVIDYVYDYFKNKNRSVSFSRPSIDNYKLYYTSLKVILTRTFGTGMGFSGDLYFGDAPLSVLVLNVEHSTTKDLNVIIDNEQLNEILLNLDRSLVDNQQTVFVRRNLRIYQSEKIFIVKPAQRKYWTYSAACRDADEIFEDISKAWR</sequence>
<dbReference type="GO" id="GO:0032259">
    <property type="term" value="P:methylation"/>
    <property type="evidence" value="ECO:0007669"/>
    <property type="project" value="UniProtKB-KW"/>
</dbReference>
<dbReference type="EC" id="2.1.1.72" evidence="2"/>
<dbReference type="Gene3D" id="3.40.50.150">
    <property type="entry name" value="Vaccinia Virus protein VP39"/>
    <property type="match status" value="1"/>
</dbReference>